<dbReference type="EMBL" id="JBHMEY010000007">
    <property type="protein sequence ID" value="MFB9095484.1"/>
    <property type="molecule type" value="Genomic_DNA"/>
</dbReference>
<dbReference type="Proteomes" id="UP001589607">
    <property type="component" value="Unassembled WGS sequence"/>
</dbReference>
<dbReference type="PROSITE" id="PS51257">
    <property type="entry name" value="PROKAR_LIPOPROTEIN"/>
    <property type="match status" value="1"/>
</dbReference>
<name>A0ABV5GJC3_9FLAO</name>
<organism evidence="1 2">
    <name type="scientific">Flavobacterium jumunjinense</name>
    <dbReference type="NCBI Taxonomy" id="998845"/>
    <lineage>
        <taxon>Bacteria</taxon>
        <taxon>Pseudomonadati</taxon>
        <taxon>Bacteroidota</taxon>
        <taxon>Flavobacteriia</taxon>
        <taxon>Flavobacteriales</taxon>
        <taxon>Flavobacteriaceae</taxon>
        <taxon>Flavobacterium</taxon>
    </lineage>
</organism>
<evidence type="ECO:0008006" key="3">
    <source>
        <dbReference type="Google" id="ProtNLM"/>
    </source>
</evidence>
<accession>A0ABV5GJC3</accession>
<dbReference type="RefSeq" id="WP_236453924.1">
    <property type="nucleotide sequence ID" value="NZ_CBCSGE010000020.1"/>
</dbReference>
<proteinExistence type="predicted"/>
<sequence length="240" mass="27254">MKKVVLLLLISLISCKKKERVTSNQILSETKKEKSVAEILSELSTKDTINHLDLSNKKLNTLPDLSIYKIESMNLSFNNLDTIPLSKLPLSLKKLKCTNNNLKKFICTNYKMSPIKVLIPYHNSDLNLEEIDLSFNQLNAVTIKTIADKANSKNIKLRRVILSNNTIEYLGLNDNLEYLDVSNNPNLPSEVNFTIKTIDTLLQKNNTNKLKTKVIPKPGPIICSLETIYSTFPIVKHEEK</sequence>
<protein>
    <recommendedName>
        <fullName evidence="3">Leucine-rich repeat domain-containing protein</fullName>
    </recommendedName>
</protein>
<dbReference type="InterPro" id="IPR032675">
    <property type="entry name" value="LRR_dom_sf"/>
</dbReference>
<comment type="caution">
    <text evidence="1">The sequence shown here is derived from an EMBL/GenBank/DDBJ whole genome shotgun (WGS) entry which is preliminary data.</text>
</comment>
<evidence type="ECO:0000313" key="2">
    <source>
        <dbReference type="Proteomes" id="UP001589607"/>
    </source>
</evidence>
<dbReference type="SUPFAM" id="SSF52047">
    <property type="entry name" value="RNI-like"/>
    <property type="match status" value="1"/>
</dbReference>
<gene>
    <name evidence="1" type="ORF">ACFFVF_03065</name>
</gene>
<evidence type="ECO:0000313" key="1">
    <source>
        <dbReference type="EMBL" id="MFB9095484.1"/>
    </source>
</evidence>
<keyword evidence="2" id="KW-1185">Reference proteome</keyword>
<dbReference type="Gene3D" id="3.80.10.10">
    <property type="entry name" value="Ribonuclease Inhibitor"/>
    <property type="match status" value="1"/>
</dbReference>
<reference evidence="1 2" key="1">
    <citation type="submission" date="2024-09" db="EMBL/GenBank/DDBJ databases">
        <authorList>
            <person name="Sun Q."/>
            <person name="Mori K."/>
        </authorList>
    </citation>
    <scope>NUCLEOTIDE SEQUENCE [LARGE SCALE GENOMIC DNA]</scope>
    <source>
        <strain evidence="1 2">CECT 7955</strain>
    </source>
</reference>